<evidence type="ECO:0000313" key="3">
    <source>
        <dbReference type="Proteomes" id="UP000494329"/>
    </source>
</evidence>
<organism evidence="2 3">
    <name type="scientific">Paraburkholderia solisilvae</name>
    <dbReference type="NCBI Taxonomy" id="624376"/>
    <lineage>
        <taxon>Bacteria</taxon>
        <taxon>Pseudomonadati</taxon>
        <taxon>Pseudomonadota</taxon>
        <taxon>Betaproteobacteria</taxon>
        <taxon>Burkholderiales</taxon>
        <taxon>Burkholderiaceae</taxon>
        <taxon>Paraburkholderia</taxon>
    </lineage>
</organism>
<keyword evidence="1" id="KW-0378">Hydrolase</keyword>
<proteinExistence type="predicted"/>
<dbReference type="EMBL" id="CADIKF010000003">
    <property type="protein sequence ID" value="CAB3748985.1"/>
    <property type="molecule type" value="Genomic_DNA"/>
</dbReference>
<dbReference type="GO" id="GO:0016787">
    <property type="term" value="F:hydrolase activity"/>
    <property type="evidence" value="ECO:0007669"/>
    <property type="project" value="UniProtKB-KW"/>
</dbReference>
<name>A0A6J5D7V9_9BURK</name>
<dbReference type="InterPro" id="IPR051021">
    <property type="entry name" value="Mito_Ser/Thr_phosphatase"/>
</dbReference>
<dbReference type="Proteomes" id="UP000494329">
    <property type="component" value="Unassembled WGS sequence"/>
</dbReference>
<dbReference type="CDD" id="cd07040">
    <property type="entry name" value="HP"/>
    <property type="match status" value="1"/>
</dbReference>
<dbReference type="AlphaFoldDB" id="A0A6J5D7V9"/>
<evidence type="ECO:0008006" key="4">
    <source>
        <dbReference type="Google" id="ProtNLM"/>
    </source>
</evidence>
<gene>
    <name evidence="2" type="ORF">LMG29739_00652</name>
</gene>
<accession>A0A6J5D7V9</accession>
<dbReference type="InterPro" id="IPR029033">
    <property type="entry name" value="His_PPase_superfam"/>
</dbReference>
<evidence type="ECO:0000256" key="1">
    <source>
        <dbReference type="ARBA" id="ARBA00022801"/>
    </source>
</evidence>
<dbReference type="SMART" id="SM00855">
    <property type="entry name" value="PGAM"/>
    <property type="match status" value="1"/>
</dbReference>
<dbReference type="Gene3D" id="3.40.50.1240">
    <property type="entry name" value="Phosphoglycerate mutase-like"/>
    <property type="match status" value="1"/>
</dbReference>
<protein>
    <recommendedName>
        <fullName evidence="4">Phosphohistidine phosphatase SixA</fullName>
    </recommendedName>
</protein>
<dbReference type="InterPro" id="IPR013078">
    <property type="entry name" value="His_Pase_superF_clade-1"/>
</dbReference>
<evidence type="ECO:0000313" key="2">
    <source>
        <dbReference type="EMBL" id="CAB3748985.1"/>
    </source>
</evidence>
<dbReference type="RefSeq" id="WP_175109322.1">
    <property type="nucleotide sequence ID" value="NZ_CADIKF010000003.1"/>
</dbReference>
<sequence length="157" mass="16888">MNLILWRHAEAEDTASSDLARQLTSRGRKQAQAGAKWLRARLDDHVTILVSPAARTVQTVEALTDQYRVVREIAPDASASDVLGAAGWPDGIAPTVVVVGHQPTLGHVAARLIAKSGDSWSIRKGGIWWIESRARSADSDPALREAVLKAAISPDLI</sequence>
<keyword evidence="3" id="KW-1185">Reference proteome</keyword>
<dbReference type="SUPFAM" id="SSF53254">
    <property type="entry name" value="Phosphoglycerate mutase-like"/>
    <property type="match status" value="1"/>
</dbReference>
<dbReference type="Pfam" id="PF00300">
    <property type="entry name" value="His_Phos_1"/>
    <property type="match status" value="1"/>
</dbReference>
<dbReference type="PANTHER" id="PTHR20935">
    <property type="entry name" value="PHOSPHOGLYCERATE MUTASE-RELATED"/>
    <property type="match status" value="1"/>
</dbReference>
<reference evidence="2 3" key="1">
    <citation type="submission" date="2020-04" db="EMBL/GenBank/DDBJ databases">
        <authorList>
            <person name="De Canck E."/>
        </authorList>
    </citation>
    <scope>NUCLEOTIDE SEQUENCE [LARGE SCALE GENOMIC DNA]</scope>
    <source>
        <strain evidence="2 3">LMG 29739</strain>
    </source>
</reference>